<protein>
    <submittedName>
        <fullName evidence="1">Uncharacterized protein</fullName>
    </submittedName>
</protein>
<dbReference type="AlphaFoldDB" id="A0AAW2L3R1"/>
<evidence type="ECO:0000313" key="1">
    <source>
        <dbReference type="EMBL" id="KAL0313950.1"/>
    </source>
</evidence>
<accession>A0AAW2L3R1</accession>
<sequence>MVEGMSTAEQTYEIINLEHALVDAKIKLLEKFLIMCIVDKFPKSWESFGMILKHQKRRFPLDDLIIAINTEEEHRDQSHKMSVENKLKANLIVGK</sequence>
<dbReference type="EMBL" id="JACGWK010000015">
    <property type="protein sequence ID" value="KAL0313950.1"/>
    <property type="molecule type" value="Genomic_DNA"/>
</dbReference>
<gene>
    <name evidence="1" type="ORF">Sangu_2239400</name>
</gene>
<proteinExistence type="predicted"/>
<reference evidence="1" key="1">
    <citation type="submission" date="2020-06" db="EMBL/GenBank/DDBJ databases">
        <authorList>
            <person name="Li T."/>
            <person name="Hu X."/>
            <person name="Zhang T."/>
            <person name="Song X."/>
            <person name="Zhang H."/>
            <person name="Dai N."/>
            <person name="Sheng W."/>
            <person name="Hou X."/>
            <person name="Wei L."/>
        </authorList>
    </citation>
    <scope>NUCLEOTIDE SEQUENCE</scope>
    <source>
        <strain evidence="1">G01</strain>
        <tissue evidence="1">Leaf</tissue>
    </source>
</reference>
<reference evidence="1" key="2">
    <citation type="journal article" date="2024" name="Plant">
        <title>Genomic evolution and insights into agronomic trait innovations of Sesamum species.</title>
        <authorList>
            <person name="Miao H."/>
            <person name="Wang L."/>
            <person name="Qu L."/>
            <person name="Liu H."/>
            <person name="Sun Y."/>
            <person name="Le M."/>
            <person name="Wang Q."/>
            <person name="Wei S."/>
            <person name="Zheng Y."/>
            <person name="Lin W."/>
            <person name="Duan Y."/>
            <person name="Cao H."/>
            <person name="Xiong S."/>
            <person name="Wang X."/>
            <person name="Wei L."/>
            <person name="Li C."/>
            <person name="Ma Q."/>
            <person name="Ju M."/>
            <person name="Zhao R."/>
            <person name="Li G."/>
            <person name="Mu C."/>
            <person name="Tian Q."/>
            <person name="Mei H."/>
            <person name="Zhang T."/>
            <person name="Gao T."/>
            <person name="Zhang H."/>
        </authorList>
    </citation>
    <scope>NUCLEOTIDE SEQUENCE</scope>
    <source>
        <strain evidence="1">G01</strain>
    </source>
</reference>
<organism evidence="1">
    <name type="scientific">Sesamum angustifolium</name>
    <dbReference type="NCBI Taxonomy" id="2727405"/>
    <lineage>
        <taxon>Eukaryota</taxon>
        <taxon>Viridiplantae</taxon>
        <taxon>Streptophyta</taxon>
        <taxon>Embryophyta</taxon>
        <taxon>Tracheophyta</taxon>
        <taxon>Spermatophyta</taxon>
        <taxon>Magnoliopsida</taxon>
        <taxon>eudicotyledons</taxon>
        <taxon>Gunneridae</taxon>
        <taxon>Pentapetalae</taxon>
        <taxon>asterids</taxon>
        <taxon>lamiids</taxon>
        <taxon>Lamiales</taxon>
        <taxon>Pedaliaceae</taxon>
        <taxon>Sesamum</taxon>
    </lineage>
</organism>
<name>A0AAW2L3R1_9LAMI</name>
<comment type="caution">
    <text evidence="1">The sequence shown here is derived from an EMBL/GenBank/DDBJ whole genome shotgun (WGS) entry which is preliminary data.</text>
</comment>
<dbReference type="Pfam" id="PF14223">
    <property type="entry name" value="Retrotran_gag_2"/>
    <property type="match status" value="1"/>
</dbReference>